<dbReference type="AlphaFoldDB" id="A0A3D9UWK8"/>
<dbReference type="InterPro" id="IPR016208">
    <property type="entry name" value="Ald_Oxase/xanthine_DH-like"/>
</dbReference>
<dbReference type="InterPro" id="IPR000674">
    <property type="entry name" value="Ald_Oxase/Xan_DH_a/b"/>
</dbReference>
<evidence type="ECO:0000256" key="2">
    <source>
        <dbReference type="ARBA" id="ARBA00001974"/>
    </source>
</evidence>
<dbReference type="RefSeq" id="WP_115921318.1">
    <property type="nucleotide sequence ID" value="NZ_QTUA01000001.1"/>
</dbReference>
<comment type="caution">
    <text evidence="12">The sequence shown here is derived from an EMBL/GenBank/DDBJ whole genome shotgun (WGS) entry which is preliminary data.</text>
</comment>
<comment type="cofactor">
    <cofactor evidence="2">
        <name>FAD</name>
        <dbReference type="ChEBI" id="CHEBI:57692"/>
    </cofactor>
</comment>
<dbReference type="GO" id="GO:0016491">
    <property type="term" value="F:oxidoreductase activity"/>
    <property type="evidence" value="ECO:0007669"/>
    <property type="project" value="UniProtKB-KW"/>
</dbReference>
<evidence type="ECO:0000256" key="9">
    <source>
        <dbReference type="ARBA" id="ARBA00034078"/>
    </source>
</evidence>
<evidence type="ECO:0000256" key="6">
    <source>
        <dbReference type="ARBA" id="ARBA00023002"/>
    </source>
</evidence>
<dbReference type="SUPFAM" id="SSF56003">
    <property type="entry name" value="Molybdenum cofactor-binding domain"/>
    <property type="match status" value="1"/>
</dbReference>
<organism evidence="12 13">
    <name type="scientific">Calidifontibacter indicus</name>
    <dbReference type="NCBI Taxonomy" id="419650"/>
    <lineage>
        <taxon>Bacteria</taxon>
        <taxon>Bacillati</taxon>
        <taxon>Actinomycetota</taxon>
        <taxon>Actinomycetes</taxon>
        <taxon>Micrococcales</taxon>
        <taxon>Dermacoccaceae</taxon>
        <taxon>Calidifontibacter</taxon>
    </lineage>
</organism>
<dbReference type="InterPro" id="IPR046867">
    <property type="entry name" value="AldOxase/xan_DH_MoCoBD2"/>
</dbReference>
<dbReference type="OrthoDB" id="9758509at2"/>
<dbReference type="FunFam" id="3.30.365.10:FF:000001">
    <property type="entry name" value="Xanthine dehydrogenase oxidase"/>
    <property type="match status" value="1"/>
</dbReference>
<keyword evidence="6" id="KW-0560">Oxidoreductase</keyword>
<evidence type="ECO:0000256" key="1">
    <source>
        <dbReference type="ARBA" id="ARBA00001924"/>
    </source>
</evidence>
<feature type="domain" description="Aldehyde oxidase/xanthine dehydrogenase a/b hammerhead" evidence="11">
    <location>
        <begin position="27"/>
        <end position="133"/>
    </location>
</feature>
<keyword evidence="4" id="KW-0001">2Fe-2S</keyword>
<dbReference type="InterPro" id="IPR014309">
    <property type="entry name" value="Xanthine_DH_Mopterin-bd_su"/>
</dbReference>
<keyword evidence="13" id="KW-1185">Reference proteome</keyword>
<comment type="similarity">
    <text evidence="3">Belongs to the xanthine dehydrogenase family.</text>
</comment>
<comment type="cofactor">
    <cofactor evidence="1">
        <name>Mo-molybdopterin</name>
        <dbReference type="ChEBI" id="CHEBI:71302"/>
    </cofactor>
</comment>
<dbReference type="GO" id="GO:0051537">
    <property type="term" value="F:2 iron, 2 sulfur cluster binding"/>
    <property type="evidence" value="ECO:0007669"/>
    <property type="project" value="UniProtKB-KW"/>
</dbReference>
<evidence type="ECO:0000313" key="12">
    <source>
        <dbReference type="EMBL" id="REF29171.1"/>
    </source>
</evidence>
<proteinExistence type="inferred from homology"/>
<evidence type="ECO:0000256" key="8">
    <source>
        <dbReference type="ARBA" id="ARBA00023014"/>
    </source>
</evidence>
<dbReference type="Pfam" id="PF20256">
    <property type="entry name" value="MoCoBD_2"/>
    <property type="match status" value="1"/>
</dbReference>
<dbReference type="GO" id="GO:0030151">
    <property type="term" value="F:molybdenum ion binding"/>
    <property type="evidence" value="ECO:0007669"/>
    <property type="project" value="InterPro"/>
</dbReference>
<dbReference type="FunFam" id="3.30.365.10:FF:000002">
    <property type="entry name" value="Xanthine dehydrogenase oxidase"/>
    <property type="match status" value="1"/>
</dbReference>
<evidence type="ECO:0000256" key="10">
    <source>
        <dbReference type="ARBA" id="ARBA00053029"/>
    </source>
</evidence>
<dbReference type="Proteomes" id="UP000256253">
    <property type="component" value="Unassembled WGS sequence"/>
</dbReference>
<dbReference type="PANTHER" id="PTHR45444">
    <property type="entry name" value="XANTHINE DEHYDROGENASE"/>
    <property type="match status" value="1"/>
</dbReference>
<dbReference type="Gene3D" id="3.30.365.10">
    <property type="entry name" value="Aldehyde oxidase/xanthine dehydrogenase, molybdopterin binding domain"/>
    <property type="match status" value="4"/>
</dbReference>
<accession>A0A3D9UWK8</accession>
<evidence type="ECO:0000256" key="5">
    <source>
        <dbReference type="ARBA" id="ARBA00022723"/>
    </source>
</evidence>
<dbReference type="Gene3D" id="3.90.1170.50">
    <property type="entry name" value="Aldehyde oxidase/xanthine dehydrogenase, a/b hammerhead"/>
    <property type="match status" value="1"/>
</dbReference>
<keyword evidence="8" id="KW-0411">Iron-sulfur</keyword>
<dbReference type="InterPro" id="IPR008274">
    <property type="entry name" value="AldOxase/xan_DH_MoCoBD1"/>
</dbReference>
<comment type="cofactor">
    <cofactor evidence="9">
        <name>[2Fe-2S] cluster</name>
        <dbReference type="ChEBI" id="CHEBI:190135"/>
    </cofactor>
</comment>
<protein>
    <submittedName>
        <fullName evidence="12">Xanthine dehydrogenase molybdenum binding subunit apoprotein</fullName>
    </submittedName>
</protein>
<keyword evidence="5" id="KW-0479">Metal-binding</keyword>
<comment type="cofactor">
    <cofactor evidence="10">
        <name>Mo-molybdopterin cytosine dinucleotide</name>
        <dbReference type="ChEBI" id="CHEBI:71308"/>
    </cofactor>
</comment>
<evidence type="ECO:0000256" key="7">
    <source>
        <dbReference type="ARBA" id="ARBA00023004"/>
    </source>
</evidence>
<evidence type="ECO:0000259" key="11">
    <source>
        <dbReference type="SMART" id="SM01008"/>
    </source>
</evidence>
<dbReference type="NCBIfam" id="TIGR02965">
    <property type="entry name" value="xanthine_xdhB"/>
    <property type="match status" value="1"/>
</dbReference>
<dbReference type="Pfam" id="PF02738">
    <property type="entry name" value="MoCoBD_1"/>
    <property type="match status" value="1"/>
</dbReference>
<evidence type="ECO:0000313" key="13">
    <source>
        <dbReference type="Proteomes" id="UP000256253"/>
    </source>
</evidence>
<evidence type="ECO:0000256" key="4">
    <source>
        <dbReference type="ARBA" id="ARBA00022714"/>
    </source>
</evidence>
<keyword evidence="7" id="KW-0408">Iron</keyword>
<name>A0A3D9UWK8_9MICO</name>
<dbReference type="InterPro" id="IPR036856">
    <property type="entry name" value="Ald_Oxase/Xan_DH_a/b_sf"/>
</dbReference>
<dbReference type="PANTHER" id="PTHR45444:SF3">
    <property type="entry name" value="XANTHINE DEHYDROGENASE"/>
    <property type="match status" value="1"/>
</dbReference>
<dbReference type="SUPFAM" id="SSF54665">
    <property type="entry name" value="CO dehydrogenase molybdoprotein N-domain-like"/>
    <property type="match status" value="1"/>
</dbReference>
<dbReference type="GO" id="GO:0005506">
    <property type="term" value="F:iron ion binding"/>
    <property type="evidence" value="ECO:0007669"/>
    <property type="project" value="InterPro"/>
</dbReference>
<dbReference type="SMART" id="SM01008">
    <property type="entry name" value="Ald_Xan_dh_C"/>
    <property type="match status" value="1"/>
</dbReference>
<sequence length="757" mass="81447">MSVLSQRPANAIVGQEMPHEAANLHVTGAALYTDDLVGRTAGTLHAYPVRAEVAHGMVTKLDVTPAYDVPGVVRVLTGDDVPGVNDAGVKHDEPLFPTEVMFYGHAVAWVLAEDLEAARKGAAAVVLEVDPLPALITVTEAIEAESFQGARPTLERGDLDAGFEQADHVFEGVFEFAGQEHFYLETHCSFALVDENGQVFVQCSTQHPTETQDIVSHVLGVHAHEVTVQCLRMGGGFGGKEMQPHGFAAIAAIGAKLTGRPVRLRLNRNQDITMSGKRHGFHASWKVGFTAEGKIVALDATLTADGGWSLDLSEPVLARALCHVDNAYWVPNIKVAGRIAKSNKTSQTAFRGFGGPQGMLVMEDILGRVAPKLGIPAHELRRKNFYTAGQTTPYGQEVRHPERIASCWNQVWRDGQLDRRMAEVEDFNAAHPYRKRGLAITPVKFGISFNFVSFNQAGALVHIYKDGSVLINHGGAEMGQGLHTKMLQVAATTLGVPLDRVRLAPTRTDKVPNTSATAASSGADLNGGAVKDACEQILARLEKVKADATEELGWDDLVRKAYLDRVQLWAAGYYRTEGLSWDASIVQGNPFKYFAFGAAATEVEVDGFTGAYATRRVDIVHDVGDSLSPLIDIGQIEGGFVQGAGWLTLEDLRWDTSDRPSRGRLATQAASTYKLPSFSEMPAQFNVQLLQDAHEDGAVYGSKAVGEPPLMLAFSVREALRQAAAAFGPEGTSVDLAGPATPEAVFWAVEAARANAG</sequence>
<reference evidence="12 13" key="1">
    <citation type="submission" date="2018-08" db="EMBL/GenBank/DDBJ databases">
        <title>Sequencing the genomes of 1000 actinobacteria strains.</title>
        <authorList>
            <person name="Klenk H.-P."/>
        </authorList>
    </citation>
    <scope>NUCLEOTIDE SEQUENCE [LARGE SCALE GENOMIC DNA]</scope>
    <source>
        <strain evidence="12 13">DSM 22967</strain>
    </source>
</reference>
<evidence type="ECO:0000256" key="3">
    <source>
        <dbReference type="ARBA" id="ARBA00006849"/>
    </source>
</evidence>
<gene>
    <name evidence="12" type="ORF">DFJ65_0105</name>
</gene>
<dbReference type="Pfam" id="PF01315">
    <property type="entry name" value="Ald_Xan_dh_C"/>
    <property type="match status" value="1"/>
</dbReference>
<dbReference type="InterPro" id="IPR037165">
    <property type="entry name" value="AldOxase/xan_DH_Mopterin-bd_sf"/>
</dbReference>
<dbReference type="EMBL" id="QTUA01000001">
    <property type="protein sequence ID" value="REF29171.1"/>
    <property type="molecule type" value="Genomic_DNA"/>
</dbReference>